<dbReference type="AlphaFoldDB" id="A0A7Y2JUX8"/>
<name>A0A7Y2JUX8_9BURK</name>
<gene>
    <name evidence="1" type="ORF">HGB41_00250</name>
</gene>
<dbReference type="EMBL" id="JABAIV010000001">
    <property type="protein sequence ID" value="NNG21440.1"/>
    <property type="molecule type" value="Genomic_DNA"/>
</dbReference>
<dbReference type="InterPro" id="IPR038626">
    <property type="entry name" value="Rof-like_sf"/>
</dbReference>
<keyword evidence="2" id="KW-1185">Reference proteome</keyword>
<comment type="caution">
    <text evidence="1">The sequence shown here is derived from an EMBL/GenBank/DDBJ whole genome shotgun (WGS) entry which is preliminary data.</text>
</comment>
<dbReference type="RefSeq" id="WP_171079878.1">
    <property type="nucleotide sequence ID" value="NZ_JABAIV010000001.1"/>
</dbReference>
<sequence>MDQPYVPIDCDEHDVLLALASLRRPMRCTIRRPNGQVAELTGIIEDVYSSARAEYMRVSDGSVVRLDHILSLNGRPRGAA</sequence>
<dbReference type="Gene3D" id="2.30.30.400">
    <property type="entry name" value="Rof-like"/>
    <property type="match status" value="1"/>
</dbReference>
<reference evidence="1 2" key="1">
    <citation type="submission" date="2020-04" db="EMBL/GenBank/DDBJ databases">
        <title>Massilia sp. nov., a cold adapted bacteria isolated from Arctic soil.</title>
        <authorList>
            <person name="Son J."/>
            <person name="Ka J.-O."/>
        </authorList>
    </citation>
    <scope>NUCLEOTIDE SEQUENCE [LARGE SCALE GENOMIC DNA]</scope>
    <source>
        <strain evidence="1 2">ML15P13</strain>
    </source>
</reference>
<accession>A0A7Y2JUX8</accession>
<dbReference type="Proteomes" id="UP000533905">
    <property type="component" value="Unassembled WGS sequence"/>
</dbReference>
<proteinExistence type="predicted"/>
<evidence type="ECO:0008006" key="3">
    <source>
        <dbReference type="Google" id="ProtNLM"/>
    </source>
</evidence>
<organism evidence="1 2">
    <name type="scientific">Telluria aromaticivorans</name>
    <dbReference type="NCBI Taxonomy" id="2725995"/>
    <lineage>
        <taxon>Bacteria</taxon>
        <taxon>Pseudomonadati</taxon>
        <taxon>Pseudomonadota</taxon>
        <taxon>Betaproteobacteria</taxon>
        <taxon>Burkholderiales</taxon>
        <taxon>Oxalobacteraceae</taxon>
        <taxon>Telluria group</taxon>
        <taxon>Telluria</taxon>
    </lineage>
</organism>
<dbReference type="SUPFAM" id="SSF101744">
    <property type="entry name" value="Rof/RNase P subunit-like"/>
    <property type="match status" value="1"/>
</dbReference>
<evidence type="ECO:0000313" key="1">
    <source>
        <dbReference type="EMBL" id="NNG21440.1"/>
    </source>
</evidence>
<evidence type="ECO:0000313" key="2">
    <source>
        <dbReference type="Proteomes" id="UP000533905"/>
    </source>
</evidence>
<dbReference type="InterPro" id="IPR023534">
    <property type="entry name" value="Rof/RNase_P-like"/>
</dbReference>
<protein>
    <recommendedName>
        <fullName evidence="3">Transcriptional antiterminator, Rof</fullName>
    </recommendedName>
</protein>